<feature type="region of interest" description="Disordered" evidence="4">
    <location>
        <begin position="453"/>
        <end position="485"/>
    </location>
</feature>
<dbReference type="Gene3D" id="1.25.40.10">
    <property type="entry name" value="Tetratricopeptide repeat domain"/>
    <property type="match status" value="2"/>
</dbReference>
<protein>
    <submittedName>
        <fullName evidence="6">DeSI-like protein At4g17486</fullName>
    </submittedName>
</protein>
<evidence type="ECO:0000256" key="2">
    <source>
        <dbReference type="ARBA" id="ARBA00022670"/>
    </source>
</evidence>
<evidence type="ECO:0000259" key="5">
    <source>
        <dbReference type="PROSITE" id="PS51858"/>
    </source>
</evidence>
<dbReference type="InterPro" id="IPR008580">
    <property type="entry name" value="PPPDE_dom"/>
</dbReference>
<dbReference type="EMBL" id="CAXAMM010020779">
    <property type="protein sequence ID" value="CAK9048580.1"/>
    <property type="molecule type" value="Genomic_DNA"/>
</dbReference>
<evidence type="ECO:0000313" key="7">
    <source>
        <dbReference type="Proteomes" id="UP001642464"/>
    </source>
</evidence>
<sequence>MTKLMDRWNDHIHQDLLPKSGSFHLYGGGPAEDELFVQFRRGFAERARRALPWRSMLGRVKIVIISCGYRPDDLWDELGDVTEVSLQSRADADSAHVSSLIDAAQCVWFTSGDQSCLRGVLRGTALEKALQRLLQRHGAVGGTAAGASVLCALCPNFDEIMEGLDLIQGLALSHLLRRQRQHRLRAICDCFRPAWGLGLDEGAGLVLTPKKLQVSCWSPVLMVRHVDDECMAALLPPGFQGNLQELQRRMRPFGSINWAPEVAIARGEEMWSVQWCSKKALADGPIDEVQTNATFEDVHCHHFLSWKLPMEDACDALCFSSHSYLSISFDLDDLPLLCCLSLVYRTGEGGQPEGVEILLNGHLVNGDQTQLVVLPYKFVANSLIIPMGTLRLGQNMLRVVASSDVPGRDGNQGTSRNSTFQGTKADTWSFRFSPQFLQLAKVKSQSWSLLSGQAELRTPRRRRSSESPSSTPRWGYLHRGGPGDDLSEVEEPVRLNIYDLGKSNTVQNLNGWLKPVGIGAFHCAVQVYGVEWSYGRSEEGPQDPQQTGVWSCLPRMCEDHTFREVVAMGSISMSEDETVELIYSLAEDWPMSDYDLLNKNCCHFCEELCQSLGLGPLPSRVKKLAGLGATLNETAVVAADQVYQVASKVKSDLVGGITSTELVEPLGMVNLGRYNAAISASGRETCWPNSLVLLELLVQQGLVPTIVSRSAAVGACSRSARWQRGLALLRCIENTSIRPNAVAFNAVSSSSGKAGKWLWSCQNFDALQHYSPVTSLETLRWRSILPTLQSFGAALSAVLAWTAALQLYVQISLMHLDPDLVALNALCGAAAVSGRWLLTLRLMHAAVHARLQCDAVTGTALMSSCETCRAWREGLLMWRALRQDGMTANLIQLNSVISNLGKGRHWELVGDLLHTEGMQPDEVTICSSLAACCDGLQWELALSCFGTDVVHGTDPKAATGLLGALRGAQQWRRVRHIFMQVSVDLPCINEVVATSSTSWQWPVALNDFLQIQDIQLQPDTVARNTLLAAFLPKGSWQQMMLHFDEIGDLKGFCCAATCYARAAQQEELLALLRRSTSTRSRLDLDLSELTLAASSAQLPPDILECLRPPVLSRLGKGAVLHEANPMRQNLTVGLVGLLTGGITSEEDRAAIHGALGELMERHPRAARTMSREERGLSPTKPYAGGLR</sequence>
<dbReference type="Pfam" id="PF05903">
    <property type="entry name" value="Peptidase_C97"/>
    <property type="match status" value="1"/>
</dbReference>
<evidence type="ECO:0000256" key="3">
    <source>
        <dbReference type="ARBA" id="ARBA00022801"/>
    </source>
</evidence>
<evidence type="ECO:0000313" key="6">
    <source>
        <dbReference type="EMBL" id="CAK9048580.1"/>
    </source>
</evidence>
<comment type="caution">
    <text evidence="6">The sequence shown here is derived from an EMBL/GenBank/DDBJ whole genome shotgun (WGS) entry which is preliminary data.</text>
</comment>
<dbReference type="PANTHER" id="PTHR12378:SF9">
    <property type="entry name" value="OS06G0107000 PROTEIN"/>
    <property type="match status" value="1"/>
</dbReference>
<dbReference type="InterPro" id="IPR011990">
    <property type="entry name" value="TPR-like_helical_dom_sf"/>
</dbReference>
<dbReference type="Gene3D" id="3.90.1720.30">
    <property type="entry name" value="PPPDE domains"/>
    <property type="match status" value="1"/>
</dbReference>
<name>A0ABP0MAQ3_9DINO</name>
<reference evidence="6 7" key="1">
    <citation type="submission" date="2024-02" db="EMBL/GenBank/DDBJ databases">
        <authorList>
            <person name="Chen Y."/>
            <person name="Shah S."/>
            <person name="Dougan E. K."/>
            <person name="Thang M."/>
            <person name="Chan C."/>
        </authorList>
    </citation>
    <scope>NUCLEOTIDE SEQUENCE [LARGE SCALE GENOMIC DNA]</scope>
</reference>
<evidence type="ECO:0000256" key="4">
    <source>
        <dbReference type="SAM" id="MobiDB-lite"/>
    </source>
</evidence>
<dbReference type="SMART" id="SM01179">
    <property type="entry name" value="DUF862"/>
    <property type="match status" value="1"/>
</dbReference>
<evidence type="ECO:0000256" key="1">
    <source>
        <dbReference type="ARBA" id="ARBA00008140"/>
    </source>
</evidence>
<keyword evidence="2" id="KW-0645">Protease</keyword>
<dbReference type="PROSITE" id="PS51858">
    <property type="entry name" value="PPPDE"/>
    <property type="match status" value="1"/>
</dbReference>
<dbReference type="Proteomes" id="UP001642464">
    <property type="component" value="Unassembled WGS sequence"/>
</dbReference>
<dbReference type="SUPFAM" id="SSF52317">
    <property type="entry name" value="Class I glutamine amidotransferase-like"/>
    <property type="match status" value="1"/>
</dbReference>
<organism evidence="6 7">
    <name type="scientific">Durusdinium trenchii</name>
    <dbReference type="NCBI Taxonomy" id="1381693"/>
    <lineage>
        <taxon>Eukaryota</taxon>
        <taxon>Sar</taxon>
        <taxon>Alveolata</taxon>
        <taxon>Dinophyceae</taxon>
        <taxon>Suessiales</taxon>
        <taxon>Symbiodiniaceae</taxon>
        <taxon>Durusdinium</taxon>
    </lineage>
</organism>
<feature type="region of interest" description="Disordered" evidence="4">
    <location>
        <begin position="1165"/>
        <end position="1187"/>
    </location>
</feature>
<feature type="domain" description="PPPDE" evidence="5">
    <location>
        <begin position="491"/>
        <end position="635"/>
    </location>
</feature>
<dbReference type="PANTHER" id="PTHR12378">
    <property type="entry name" value="DESUMOYLATING ISOPEPTIDASE"/>
    <property type="match status" value="1"/>
</dbReference>
<comment type="similarity">
    <text evidence="1">Belongs to the DeSI family.</text>
</comment>
<accession>A0ABP0MAQ3</accession>
<dbReference type="Gene3D" id="3.40.50.880">
    <property type="match status" value="1"/>
</dbReference>
<gene>
    <name evidence="6" type="ORF">SCF082_LOCUS27041</name>
</gene>
<dbReference type="InterPro" id="IPR029062">
    <property type="entry name" value="Class_I_gatase-like"/>
</dbReference>
<keyword evidence="3" id="KW-0378">Hydrolase</keyword>
<dbReference type="InterPro" id="IPR042266">
    <property type="entry name" value="PPPDE_sf"/>
</dbReference>
<proteinExistence type="inferred from homology"/>
<keyword evidence="7" id="KW-1185">Reference proteome</keyword>
<feature type="compositionally biased region" description="Basic and acidic residues" evidence="4">
    <location>
        <begin position="1165"/>
        <end position="1175"/>
    </location>
</feature>